<dbReference type="EMBL" id="CP032683">
    <property type="protein sequence ID" value="AYK16212.1"/>
    <property type="molecule type" value="Genomic_DNA"/>
</dbReference>
<dbReference type="EMBL" id="JAAYQL010000015">
    <property type="protein sequence ID" value="NLK31779.1"/>
    <property type="molecule type" value="Genomic_DNA"/>
</dbReference>
<reference evidence="2 4" key="3">
    <citation type="journal article" date="2020" name="Biotechnol. Biofuels">
        <title>New insights from the biogas microbiome by comprehensive genome-resolved metagenomics of nearly 1600 species originating from multiple anaerobic digesters.</title>
        <authorList>
            <person name="Campanaro S."/>
            <person name="Treu L."/>
            <person name="Rodriguez-R L.M."/>
            <person name="Kovalovszki A."/>
            <person name="Ziels R.M."/>
            <person name="Maus I."/>
            <person name="Zhu X."/>
            <person name="Kougias P.G."/>
            <person name="Basile A."/>
            <person name="Luo G."/>
            <person name="Schluter A."/>
            <person name="Konstantinidis K.T."/>
            <person name="Angelidaki I."/>
        </authorList>
    </citation>
    <scope>NUCLEOTIDE SEQUENCE [LARGE SCALE GENOMIC DNA]</scope>
    <source>
        <strain evidence="2">AS22ysBPME_46</strain>
    </source>
</reference>
<dbReference type="Proteomes" id="UP000585579">
    <property type="component" value="Unassembled WGS sequence"/>
</dbReference>
<reference evidence="1 3" key="1">
    <citation type="journal article" date="2016" name="Int. J. Syst. Evol. Microbiol.">
        <title>Methanosarcina flavescens sp. nov., a methanogenic archaeon isolated from a full-scale anaerobic digester.</title>
        <authorList>
            <person name="Kern T."/>
            <person name="Fischer M.A."/>
            <person name="Deppenmeier U."/>
            <person name="Schmitz R.A."/>
            <person name="Rother M."/>
        </authorList>
    </citation>
    <scope>NUCLEOTIDE SEQUENCE [LARGE SCALE GENOMIC DNA]</scope>
    <source>
        <strain evidence="1 3">E03.2</strain>
    </source>
</reference>
<dbReference type="Proteomes" id="UP000053087">
    <property type="component" value="Chromosome"/>
</dbReference>
<dbReference type="OrthoDB" id="135205at2157"/>
<reference evidence="1" key="2">
    <citation type="submission" date="2018-10" db="EMBL/GenBank/DDBJ databases">
        <authorList>
            <person name="Fischer M.A."/>
            <person name="Kern T."/>
            <person name="Deppenmeier U."/>
            <person name="Schmitz R.A."/>
            <person name="Rother M."/>
        </authorList>
    </citation>
    <scope>NUCLEOTIDE SEQUENCE</scope>
    <source>
        <strain evidence="1">E03.2</strain>
    </source>
</reference>
<dbReference type="GeneID" id="53689313"/>
<proteinExistence type="predicted"/>
<sequence length="122" mass="13705">MQLIKKPYIDLVLKAHNEAARQEVEQKDRTLDKLRTHGCLKKLETANFETRNPKIRFSIPYGTSTLSGNTCKVEEQNLAFLQTAKKDLLDFNLQLTENRLQAIASGQATEACSCPLTPEVGN</sequence>
<evidence type="ECO:0000313" key="3">
    <source>
        <dbReference type="Proteomes" id="UP000053087"/>
    </source>
</evidence>
<evidence type="ECO:0000313" key="2">
    <source>
        <dbReference type="EMBL" id="NLK31779.1"/>
    </source>
</evidence>
<evidence type="ECO:0000313" key="1">
    <source>
        <dbReference type="EMBL" id="AYK16212.1"/>
    </source>
</evidence>
<gene>
    <name evidence="1" type="ORF">AOB57_014375</name>
    <name evidence="2" type="ORF">GX302_02745</name>
</gene>
<dbReference type="AlphaFoldDB" id="A0A660HVC5"/>
<evidence type="ECO:0000313" key="4">
    <source>
        <dbReference type="Proteomes" id="UP000585579"/>
    </source>
</evidence>
<dbReference type="RefSeq" id="WP_054298677.1">
    <property type="nucleotide sequence ID" value="NZ_CP032683.1"/>
</dbReference>
<organism evidence="1 3">
    <name type="scientific">Methanosarcina flavescens</name>
    <dbReference type="NCBI Taxonomy" id="1715806"/>
    <lineage>
        <taxon>Archaea</taxon>
        <taxon>Methanobacteriati</taxon>
        <taxon>Methanobacteriota</taxon>
        <taxon>Stenosarchaea group</taxon>
        <taxon>Methanomicrobia</taxon>
        <taxon>Methanosarcinales</taxon>
        <taxon>Methanosarcinaceae</taxon>
        <taxon>Methanosarcina</taxon>
    </lineage>
</organism>
<dbReference type="KEGG" id="mfz:AOB57_014375"/>
<name>A0A660HVC5_9EURY</name>
<keyword evidence="3" id="KW-1185">Reference proteome</keyword>
<accession>A0A660HVC5</accession>
<protein>
    <submittedName>
        <fullName evidence="1">Uncharacterized protein</fullName>
    </submittedName>
</protein>